<dbReference type="PROSITE" id="PS50011">
    <property type="entry name" value="PROTEIN_KINASE_DOM"/>
    <property type="match status" value="1"/>
</dbReference>
<organism evidence="2 3">
    <name type="scientific">Streblomastix strix</name>
    <dbReference type="NCBI Taxonomy" id="222440"/>
    <lineage>
        <taxon>Eukaryota</taxon>
        <taxon>Metamonada</taxon>
        <taxon>Preaxostyla</taxon>
        <taxon>Oxymonadida</taxon>
        <taxon>Streblomastigidae</taxon>
        <taxon>Streblomastix</taxon>
    </lineage>
</organism>
<dbReference type="InterPro" id="IPR000719">
    <property type="entry name" value="Prot_kinase_dom"/>
</dbReference>
<evidence type="ECO:0000259" key="1">
    <source>
        <dbReference type="PROSITE" id="PS50011"/>
    </source>
</evidence>
<accession>A0A5J4S296</accession>
<protein>
    <recommendedName>
        <fullName evidence="1">Protein kinase domain-containing protein</fullName>
    </recommendedName>
</protein>
<dbReference type="GO" id="GO:0005524">
    <property type="term" value="F:ATP binding"/>
    <property type="evidence" value="ECO:0007669"/>
    <property type="project" value="InterPro"/>
</dbReference>
<dbReference type="GO" id="GO:0004672">
    <property type="term" value="F:protein kinase activity"/>
    <property type="evidence" value="ECO:0007669"/>
    <property type="project" value="InterPro"/>
</dbReference>
<proteinExistence type="predicted"/>
<comment type="caution">
    <text evidence="2">The sequence shown here is derived from an EMBL/GenBank/DDBJ whole genome shotgun (WGS) entry which is preliminary data.</text>
</comment>
<reference evidence="2 3" key="1">
    <citation type="submission" date="2019-03" db="EMBL/GenBank/DDBJ databases">
        <title>Single cell metagenomics reveals metabolic interactions within the superorganism composed of flagellate Streblomastix strix and complex community of Bacteroidetes bacteria on its surface.</title>
        <authorList>
            <person name="Treitli S.C."/>
            <person name="Kolisko M."/>
            <person name="Husnik F."/>
            <person name="Keeling P."/>
            <person name="Hampl V."/>
        </authorList>
    </citation>
    <scope>NUCLEOTIDE SEQUENCE [LARGE SCALE GENOMIC DNA]</scope>
    <source>
        <strain evidence="2">ST1C</strain>
    </source>
</reference>
<dbReference type="Proteomes" id="UP000324800">
    <property type="component" value="Unassembled WGS sequence"/>
</dbReference>
<evidence type="ECO:0000313" key="2">
    <source>
        <dbReference type="EMBL" id="KAA6340194.1"/>
    </source>
</evidence>
<dbReference type="InterPro" id="IPR011009">
    <property type="entry name" value="Kinase-like_dom_sf"/>
</dbReference>
<dbReference type="SUPFAM" id="SSF56112">
    <property type="entry name" value="Protein kinase-like (PK-like)"/>
    <property type="match status" value="1"/>
</dbReference>
<dbReference type="AlphaFoldDB" id="A0A5J4S296"/>
<feature type="non-terminal residue" evidence="2">
    <location>
        <position position="1"/>
    </location>
</feature>
<dbReference type="EMBL" id="SNRW01040975">
    <property type="protein sequence ID" value="KAA6340194.1"/>
    <property type="molecule type" value="Genomic_DNA"/>
</dbReference>
<gene>
    <name evidence="2" type="ORF">EZS28_052551</name>
</gene>
<feature type="domain" description="Protein kinase" evidence="1">
    <location>
        <begin position="1"/>
        <end position="36"/>
    </location>
</feature>
<name>A0A5J4S296_9EUKA</name>
<evidence type="ECO:0000313" key="3">
    <source>
        <dbReference type="Proteomes" id="UP000324800"/>
    </source>
</evidence>
<sequence>DIKESNILMHIPTGSGRVILKIADFGNVKKVQNLLE</sequence>